<reference evidence="1 2" key="1">
    <citation type="submission" date="2019-08" db="EMBL/GenBank/DDBJ databases">
        <authorList>
            <person name="Peeters C."/>
        </authorList>
    </citation>
    <scope>NUCLEOTIDE SEQUENCE [LARGE SCALE GENOMIC DNA]</scope>
    <source>
        <strain evidence="1 2">LMG 31013</strain>
    </source>
</reference>
<accession>A0A5E4YUY5</accession>
<proteinExistence type="predicted"/>
<organism evidence="1 2">
    <name type="scientific">Pandoraea terrigena</name>
    <dbReference type="NCBI Taxonomy" id="2508292"/>
    <lineage>
        <taxon>Bacteria</taxon>
        <taxon>Pseudomonadati</taxon>
        <taxon>Pseudomonadota</taxon>
        <taxon>Betaproteobacteria</taxon>
        <taxon>Burkholderiales</taxon>
        <taxon>Burkholderiaceae</taxon>
        <taxon>Pandoraea</taxon>
    </lineage>
</organism>
<dbReference type="Proteomes" id="UP000334380">
    <property type="component" value="Unassembled WGS sequence"/>
</dbReference>
<protein>
    <submittedName>
        <fullName evidence="1">Uncharacterized protein</fullName>
    </submittedName>
</protein>
<gene>
    <name evidence="1" type="ORF">PTE31013_04804</name>
</gene>
<dbReference type="EMBL" id="CABPRU010000019">
    <property type="protein sequence ID" value="VVE52238.1"/>
    <property type="molecule type" value="Genomic_DNA"/>
</dbReference>
<evidence type="ECO:0000313" key="1">
    <source>
        <dbReference type="EMBL" id="VVE52238.1"/>
    </source>
</evidence>
<evidence type="ECO:0000313" key="2">
    <source>
        <dbReference type="Proteomes" id="UP000334380"/>
    </source>
</evidence>
<name>A0A5E4YUY5_9BURK</name>
<dbReference type="AlphaFoldDB" id="A0A5E4YUY5"/>
<keyword evidence="2" id="KW-1185">Reference proteome</keyword>
<sequence length="42" mass="4661">MRNTGVIKKGTQLSQPFYRQLVMVYPPTSSKVTVSMSLLGCL</sequence>